<accession>A0A447QIV8</accession>
<dbReference type="AlphaFoldDB" id="A0A447QIV8"/>
<gene>
    <name evidence="2" type="ORF">NCTC12971_04826</name>
    <name evidence="1" type="ORF">NCTC9419_01478</name>
</gene>
<reference evidence="1 3" key="1">
    <citation type="submission" date="2018-12" db="EMBL/GenBank/DDBJ databases">
        <authorList>
            <consortium name="Pathogen Informatics"/>
        </authorList>
    </citation>
    <scope>NUCLEOTIDE SEQUENCE [LARGE SCALE GENOMIC DNA]</scope>
    <source>
        <strain evidence="2 4">NCTC12971</strain>
        <strain evidence="1 3">NCTC9419</strain>
    </source>
</reference>
<sequence length="80" mass="9420">MPVVLRFRGCRFFFYSNEGNPLEPAHIHVRDAECEAKLWLMPEVRLAYNDGFSDKMLKVLMAVTQEHHALFLEAWNDYFG</sequence>
<name>A0A447QIV8_SERRU</name>
<evidence type="ECO:0000313" key="4">
    <source>
        <dbReference type="Proteomes" id="UP000307968"/>
    </source>
</evidence>
<proteinExistence type="predicted"/>
<evidence type="ECO:0000313" key="3">
    <source>
        <dbReference type="Proteomes" id="UP000271603"/>
    </source>
</evidence>
<dbReference type="Pfam" id="PF13711">
    <property type="entry name" value="DUF4160"/>
    <property type="match status" value="1"/>
</dbReference>
<evidence type="ECO:0000313" key="2">
    <source>
        <dbReference type="EMBL" id="VTP66881.1"/>
    </source>
</evidence>
<dbReference type="RefSeq" id="WP_054305189.1">
    <property type="nucleotide sequence ID" value="NZ_CAMIPJ010000013.1"/>
</dbReference>
<dbReference type="InterPro" id="IPR025427">
    <property type="entry name" value="DUF4160"/>
</dbReference>
<evidence type="ECO:0000313" key="1">
    <source>
        <dbReference type="EMBL" id="VEA69987.1"/>
    </source>
</evidence>
<dbReference type="Proteomes" id="UP000307968">
    <property type="component" value="Chromosome"/>
</dbReference>
<protein>
    <recommendedName>
        <fullName evidence="5">DUF4160 domain-containing protein</fullName>
    </recommendedName>
</protein>
<organism evidence="1 3">
    <name type="scientific">Serratia rubidaea</name>
    <name type="common">Serratia marinorubra</name>
    <dbReference type="NCBI Taxonomy" id="61652"/>
    <lineage>
        <taxon>Bacteria</taxon>
        <taxon>Pseudomonadati</taxon>
        <taxon>Pseudomonadota</taxon>
        <taxon>Gammaproteobacteria</taxon>
        <taxon>Enterobacterales</taxon>
        <taxon>Yersiniaceae</taxon>
        <taxon>Serratia</taxon>
    </lineage>
</organism>
<dbReference type="EMBL" id="LR590463">
    <property type="protein sequence ID" value="VTP66881.1"/>
    <property type="molecule type" value="Genomic_DNA"/>
</dbReference>
<dbReference type="GeneID" id="61762680"/>
<dbReference type="Proteomes" id="UP000271603">
    <property type="component" value="Chromosome"/>
</dbReference>
<evidence type="ECO:0008006" key="5">
    <source>
        <dbReference type="Google" id="ProtNLM"/>
    </source>
</evidence>
<dbReference type="EMBL" id="LR134155">
    <property type="protein sequence ID" value="VEA69987.1"/>
    <property type="molecule type" value="Genomic_DNA"/>
</dbReference>